<keyword evidence="3" id="KW-1185">Reference proteome</keyword>
<accession>A0ABP9PFV2</accession>
<dbReference type="EMBL" id="BAABKG010000002">
    <property type="protein sequence ID" value="GAA5145894.1"/>
    <property type="molecule type" value="Genomic_DNA"/>
</dbReference>
<gene>
    <name evidence="2" type="ORF">GCM10023340_15970</name>
</gene>
<evidence type="ECO:0000259" key="1">
    <source>
        <dbReference type="Pfam" id="PF22551"/>
    </source>
</evidence>
<organism evidence="2 3">
    <name type="scientific">Nocardioides marinquilinus</name>
    <dbReference type="NCBI Taxonomy" id="1210400"/>
    <lineage>
        <taxon>Bacteria</taxon>
        <taxon>Bacillati</taxon>
        <taxon>Actinomycetota</taxon>
        <taxon>Actinomycetes</taxon>
        <taxon>Propionibacteriales</taxon>
        <taxon>Nocardioidaceae</taxon>
        <taxon>Nocardioides</taxon>
    </lineage>
</organism>
<dbReference type="Gene3D" id="3.30.1460.10">
    <property type="match status" value="1"/>
</dbReference>
<reference evidence="3" key="1">
    <citation type="journal article" date="2019" name="Int. J. Syst. Evol. Microbiol.">
        <title>The Global Catalogue of Microorganisms (GCM) 10K type strain sequencing project: providing services to taxonomists for standard genome sequencing and annotation.</title>
        <authorList>
            <consortium name="The Broad Institute Genomics Platform"/>
            <consortium name="The Broad Institute Genome Sequencing Center for Infectious Disease"/>
            <person name="Wu L."/>
            <person name="Ma J."/>
        </authorList>
    </citation>
    <scope>NUCLEOTIDE SEQUENCE [LARGE SCALE GENOMIC DNA]</scope>
    <source>
        <strain evidence="3">JCM 18459</strain>
    </source>
</reference>
<comment type="caution">
    <text evidence="2">The sequence shown here is derived from an EMBL/GenBank/DDBJ whole genome shotgun (WGS) entry which is preliminary data.</text>
</comment>
<proteinExistence type="predicted"/>
<dbReference type="Proteomes" id="UP001500221">
    <property type="component" value="Unassembled WGS sequence"/>
</dbReference>
<evidence type="ECO:0000313" key="2">
    <source>
        <dbReference type="EMBL" id="GAA5145894.1"/>
    </source>
</evidence>
<name>A0ABP9PFV2_9ACTN</name>
<dbReference type="Pfam" id="PF22551">
    <property type="entry name" value="TY-Chap1"/>
    <property type="match status" value="1"/>
</dbReference>
<protein>
    <recommendedName>
        <fullName evidence="1">TY-Chap central domain-containing protein</fullName>
    </recommendedName>
</protein>
<dbReference type="InterPro" id="IPR054343">
    <property type="entry name" value="TY-Chap_M"/>
</dbReference>
<evidence type="ECO:0000313" key="3">
    <source>
        <dbReference type="Proteomes" id="UP001500221"/>
    </source>
</evidence>
<sequence length="397" mass="43407">MGRVMGESDFDEATEAAWRGFRQRLADRLERLADGDELVLRSAWGSVFLVRQADEVAVLSAGLLDDEGAPEMVSHLPLERVDQTAATTVEVLRHRHDAVHPALLEVGAPEVDPGLEAPVDAVDAPVTRGSGATDDYDDVAMPESHEHLHALVLDAMRRVFPRLRVDEDGDVPVRAGQSMVFVKVLRDRPSVELFAEIAHGVPDEAGLLRELAILNRSEGPFTFLRHDDVVTMRYELLALPFSGGLLRLLVRRFVDEVDRIATDLVARVGGARFLDEPEAEADDEPQPAPAESGADDGALALVGLLELLHLGRPRAQVVAELFDHDRVLLLGTLTLVREELVHLDGHHSETVLDALRRGLRHVCDDHGTVPLPPKPRVVQEALFPEHEAGDGSLDLGA</sequence>
<feature type="domain" description="TY-Chap central" evidence="1">
    <location>
        <begin position="146"/>
        <end position="275"/>
    </location>
</feature>